<protein>
    <submittedName>
        <fullName evidence="9">BMP family ABC transporter substrate-binding protein</fullName>
    </submittedName>
</protein>
<dbReference type="PANTHER" id="PTHR34296">
    <property type="entry name" value="TRANSCRIPTIONAL ACTIVATOR PROTEIN MED"/>
    <property type="match status" value="1"/>
</dbReference>
<dbReference type="InterPro" id="IPR028082">
    <property type="entry name" value="Peripla_BP_I"/>
</dbReference>
<evidence type="ECO:0000256" key="1">
    <source>
        <dbReference type="ARBA" id="ARBA00004193"/>
    </source>
</evidence>
<dbReference type="PANTHER" id="PTHR34296:SF2">
    <property type="entry name" value="ABC TRANSPORTER GUANOSINE-BINDING PROTEIN NUPN"/>
    <property type="match status" value="1"/>
</dbReference>
<sequence>MMILILFTAAAMLLTGCGQGEAKPGNSQSEKLQVGLVLDPVGLGDGGFNDAANNGLAKAGKDFGSAVETTAVVLKDLPSGEKELRRLAENKTDLVIAMGYYFTEMLPKVAGEYPETKFVLIDNNLPNLKSGGNLTCVTFKDHEGAFLAGAAAALKSRTGKIGFVGGAEIPAVKNFETGYAAGARYINPKIEVFSNYVASGTEGFNDPEKGRVLAMDQIKSGADVIFQAAGASGLGVLEAATAQKILVIGADTDQSYAVPEPQRGYVLTSILKGVDTAVYDVIKLRLDNKLAGGYVVLGIKDSVETYAENDINRDLLAGIKPRLDEIKEKIVGGEIKVPVYE</sequence>
<keyword evidence="5" id="KW-0472">Membrane</keyword>
<dbReference type="OrthoDB" id="9769871at2"/>
<dbReference type="InterPro" id="IPR050957">
    <property type="entry name" value="BMP_lipoprotein"/>
</dbReference>
<keyword evidence="3" id="KW-1003">Cell membrane</keyword>
<comment type="similarity">
    <text evidence="2">Belongs to the BMP lipoprotein family.</text>
</comment>
<feature type="chain" id="PRO_5018051236" evidence="7">
    <location>
        <begin position="23"/>
        <end position="341"/>
    </location>
</feature>
<feature type="domain" description="ABC transporter substrate-binding protein PnrA-like" evidence="8">
    <location>
        <begin position="35"/>
        <end position="339"/>
    </location>
</feature>
<proteinExistence type="inferred from homology"/>
<organism evidence="9 10">
    <name type="scientific">Formimonas warabiya</name>
    <dbReference type="NCBI Taxonomy" id="1761012"/>
    <lineage>
        <taxon>Bacteria</taxon>
        <taxon>Bacillati</taxon>
        <taxon>Bacillota</taxon>
        <taxon>Clostridia</taxon>
        <taxon>Eubacteriales</taxon>
        <taxon>Peptococcaceae</taxon>
        <taxon>Candidatus Formimonas</taxon>
    </lineage>
</organism>
<dbReference type="SUPFAM" id="SSF53822">
    <property type="entry name" value="Periplasmic binding protein-like I"/>
    <property type="match status" value="1"/>
</dbReference>
<dbReference type="AlphaFoldDB" id="A0A3G1L0Y7"/>
<keyword evidence="6" id="KW-0449">Lipoprotein</keyword>
<evidence type="ECO:0000256" key="5">
    <source>
        <dbReference type="ARBA" id="ARBA00023136"/>
    </source>
</evidence>
<name>A0A3G1L0Y7_FORW1</name>
<dbReference type="Pfam" id="PF02608">
    <property type="entry name" value="Bmp"/>
    <property type="match status" value="1"/>
</dbReference>
<dbReference type="CDD" id="cd06354">
    <property type="entry name" value="PBP1_PrnA-like"/>
    <property type="match status" value="1"/>
</dbReference>
<evidence type="ECO:0000256" key="7">
    <source>
        <dbReference type="SAM" id="SignalP"/>
    </source>
</evidence>
<keyword evidence="4 7" id="KW-0732">Signal</keyword>
<evidence type="ECO:0000256" key="6">
    <source>
        <dbReference type="ARBA" id="ARBA00023288"/>
    </source>
</evidence>
<dbReference type="GO" id="GO:0005886">
    <property type="term" value="C:plasma membrane"/>
    <property type="evidence" value="ECO:0007669"/>
    <property type="project" value="UniProtKB-SubCell"/>
</dbReference>
<dbReference type="EMBL" id="CP017634">
    <property type="protein sequence ID" value="ATW28446.1"/>
    <property type="molecule type" value="Genomic_DNA"/>
</dbReference>
<evidence type="ECO:0000313" key="9">
    <source>
        <dbReference type="EMBL" id="ATW28446.1"/>
    </source>
</evidence>
<evidence type="ECO:0000256" key="3">
    <source>
        <dbReference type="ARBA" id="ARBA00022475"/>
    </source>
</evidence>
<reference evidence="9 10" key="1">
    <citation type="submission" date="2016-10" db="EMBL/GenBank/DDBJ databases">
        <title>Complete Genome Sequence of Peptococcaceae strain DCMF.</title>
        <authorList>
            <person name="Edwards R.J."/>
            <person name="Holland S.I."/>
            <person name="Deshpande N.P."/>
            <person name="Wong Y.K."/>
            <person name="Ertan H."/>
            <person name="Manefield M."/>
            <person name="Russell T.L."/>
            <person name="Lee M.J."/>
        </authorList>
    </citation>
    <scope>NUCLEOTIDE SEQUENCE [LARGE SCALE GENOMIC DNA]</scope>
    <source>
        <strain evidence="9 10">DCMF</strain>
    </source>
</reference>
<accession>A0A3G1L0Y7</accession>
<evidence type="ECO:0000259" key="8">
    <source>
        <dbReference type="Pfam" id="PF02608"/>
    </source>
</evidence>
<dbReference type="Gene3D" id="3.40.50.2300">
    <property type="match status" value="2"/>
</dbReference>
<feature type="signal peptide" evidence="7">
    <location>
        <begin position="1"/>
        <end position="22"/>
    </location>
</feature>
<evidence type="ECO:0000313" key="10">
    <source>
        <dbReference type="Proteomes" id="UP000323521"/>
    </source>
</evidence>
<gene>
    <name evidence="9" type="ORF">DCMF_07690</name>
</gene>
<keyword evidence="10" id="KW-1185">Reference proteome</keyword>
<evidence type="ECO:0000256" key="2">
    <source>
        <dbReference type="ARBA" id="ARBA00008610"/>
    </source>
</evidence>
<comment type="subcellular location">
    <subcellularLocation>
        <location evidence="1">Cell membrane</location>
        <topology evidence="1">Lipid-anchor</topology>
    </subcellularLocation>
</comment>
<dbReference type="InterPro" id="IPR003760">
    <property type="entry name" value="PnrA-like"/>
</dbReference>
<dbReference type="Proteomes" id="UP000323521">
    <property type="component" value="Chromosome"/>
</dbReference>
<evidence type="ECO:0000256" key="4">
    <source>
        <dbReference type="ARBA" id="ARBA00022729"/>
    </source>
</evidence>
<dbReference type="KEGG" id="fwa:DCMF_07690"/>